<dbReference type="Proteomes" id="UP000298649">
    <property type="component" value="Chromosome linear"/>
</dbReference>
<evidence type="ECO:0000256" key="1">
    <source>
        <dbReference type="ARBA" id="ARBA00004202"/>
    </source>
</evidence>
<dbReference type="InterPro" id="IPR003439">
    <property type="entry name" value="ABC_transporter-like_ATP-bd"/>
</dbReference>
<gene>
    <name evidence="12" type="ORF">CFBP7129_24150</name>
</gene>
<evidence type="ECO:0000256" key="10">
    <source>
        <dbReference type="ARBA" id="ARBA00023136"/>
    </source>
</evidence>
<comment type="subcellular location">
    <subcellularLocation>
        <location evidence="1">Cell membrane</location>
        <topology evidence="1">Peripheral membrane protein</topology>
    </subcellularLocation>
</comment>
<evidence type="ECO:0000256" key="6">
    <source>
        <dbReference type="ARBA" id="ARBA00022741"/>
    </source>
</evidence>
<dbReference type="RefSeq" id="WP_137005665.1">
    <property type="nucleotide sequence ID" value="NZ_CP039923.1"/>
</dbReference>
<dbReference type="GO" id="GO:0006826">
    <property type="term" value="P:iron ion transport"/>
    <property type="evidence" value="ECO:0007669"/>
    <property type="project" value="UniProtKB-KW"/>
</dbReference>
<feature type="domain" description="ABC transporter" evidence="11">
    <location>
        <begin position="17"/>
        <end position="253"/>
    </location>
</feature>
<keyword evidence="9" id="KW-0406">Ion transport</keyword>
<dbReference type="PROSITE" id="PS50893">
    <property type="entry name" value="ABC_TRANSPORTER_2"/>
    <property type="match status" value="1"/>
</dbReference>
<dbReference type="InterPro" id="IPR027417">
    <property type="entry name" value="P-loop_NTPase"/>
</dbReference>
<dbReference type="PROSITE" id="PS00211">
    <property type="entry name" value="ABC_TRANSPORTER_1"/>
    <property type="match status" value="1"/>
</dbReference>
<accession>A0A4D7Z298</accession>
<reference evidence="12 13" key="1">
    <citation type="submission" date="2019-04" db="EMBL/GenBank/DDBJ databases">
        <title>Complete genome sequence of Agrobacterium tumefaciens CFBP7129.</title>
        <authorList>
            <person name="Haryono M."/>
            <person name="Lin Y.-C."/>
            <person name="Lai E.-M."/>
            <person name="Kuo C.-H."/>
        </authorList>
    </citation>
    <scope>NUCLEOTIDE SEQUENCE [LARGE SCALE GENOMIC DNA]</scope>
    <source>
        <strain evidence="12 13">CFBP7129</strain>
    </source>
</reference>
<dbReference type="SMART" id="SM00382">
    <property type="entry name" value="AAA"/>
    <property type="match status" value="1"/>
</dbReference>
<dbReference type="AlphaFoldDB" id="A0A4D7Z298"/>
<sequence>MTNLNDGISPISTDTGLAAQAIELAYGDTPVLADMSIDVAPNRFTVLLGPNGSGKSTLLSALARLHRPARGHILLNGSDIFRHPTKVVAKKLGMLAQQNHTPEGLSVFDLVSRGRYPHQGFLKQWSEEDARAVEEALSVTGMSELAERAVDSLSGGQRQRAWIAMALAQQTDIILLDEPTTFLDLHHQIEVLDMLAGLVTRHNRTIVAVLHDINLALQYADHLIFLKDGRLRHRLETAAACDAGIIADVFDMAVAQLTHPVTARPVFLPLPGRAGAA</sequence>
<dbReference type="GO" id="GO:0016887">
    <property type="term" value="F:ATP hydrolysis activity"/>
    <property type="evidence" value="ECO:0007669"/>
    <property type="project" value="InterPro"/>
</dbReference>
<dbReference type="PANTHER" id="PTHR42771:SF2">
    <property type="entry name" value="IRON(3+)-HYDROXAMATE IMPORT ATP-BINDING PROTEIN FHUC"/>
    <property type="match status" value="1"/>
</dbReference>
<dbReference type="InterPro" id="IPR017871">
    <property type="entry name" value="ABC_transporter-like_CS"/>
</dbReference>
<keyword evidence="6" id="KW-0547">Nucleotide-binding</keyword>
<dbReference type="GO" id="GO:0005524">
    <property type="term" value="F:ATP binding"/>
    <property type="evidence" value="ECO:0007669"/>
    <property type="project" value="UniProtKB-KW"/>
</dbReference>
<evidence type="ECO:0000313" key="13">
    <source>
        <dbReference type="Proteomes" id="UP000298649"/>
    </source>
</evidence>
<dbReference type="CDD" id="cd03214">
    <property type="entry name" value="ABC_Iron-Siderophores_B12_Hemin"/>
    <property type="match status" value="1"/>
</dbReference>
<dbReference type="EMBL" id="CP039923">
    <property type="protein sequence ID" value="QCL97224.1"/>
    <property type="molecule type" value="Genomic_DNA"/>
</dbReference>
<evidence type="ECO:0000256" key="3">
    <source>
        <dbReference type="ARBA" id="ARBA00022448"/>
    </source>
</evidence>
<evidence type="ECO:0000256" key="8">
    <source>
        <dbReference type="ARBA" id="ARBA00023004"/>
    </source>
</evidence>
<evidence type="ECO:0000256" key="7">
    <source>
        <dbReference type="ARBA" id="ARBA00022840"/>
    </source>
</evidence>
<keyword evidence="7 12" id="KW-0067">ATP-binding</keyword>
<evidence type="ECO:0000256" key="4">
    <source>
        <dbReference type="ARBA" id="ARBA00022475"/>
    </source>
</evidence>
<evidence type="ECO:0000256" key="9">
    <source>
        <dbReference type="ARBA" id="ARBA00023065"/>
    </source>
</evidence>
<dbReference type="FunFam" id="3.40.50.300:FF:000134">
    <property type="entry name" value="Iron-enterobactin ABC transporter ATP-binding protein"/>
    <property type="match status" value="1"/>
</dbReference>
<protein>
    <submittedName>
        <fullName evidence="12">ABC transporter ATP-binding protein</fullName>
    </submittedName>
</protein>
<evidence type="ECO:0000259" key="11">
    <source>
        <dbReference type="PROSITE" id="PS50893"/>
    </source>
</evidence>
<name>A0A4D7Z298_AGRTU</name>
<evidence type="ECO:0000313" key="12">
    <source>
        <dbReference type="EMBL" id="QCL97224.1"/>
    </source>
</evidence>
<dbReference type="InterPro" id="IPR051535">
    <property type="entry name" value="Siderophore_ABC-ATPase"/>
</dbReference>
<dbReference type="PANTHER" id="PTHR42771">
    <property type="entry name" value="IRON(3+)-HYDROXAMATE IMPORT ATP-BINDING PROTEIN FHUC"/>
    <property type="match status" value="1"/>
</dbReference>
<organism evidence="12 13">
    <name type="scientific">Agrobacterium tumefaciens</name>
    <dbReference type="NCBI Taxonomy" id="358"/>
    <lineage>
        <taxon>Bacteria</taxon>
        <taxon>Pseudomonadati</taxon>
        <taxon>Pseudomonadota</taxon>
        <taxon>Alphaproteobacteria</taxon>
        <taxon>Hyphomicrobiales</taxon>
        <taxon>Rhizobiaceae</taxon>
        <taxon>Rhizobium/Agrobacterium group</taxon>
        <taxon>Agrobacterium</taxon>
        <taxon>Agrobacterium tumefaciens complex</taxon>
    </lineage>
</organism>
<dbReference type="Pfam" id="PF00005">
    <property type="entry name" value="ABC_tran"/>
    <property type="match status" value="1"/>
</dbReference>
<evidence type="ECO:0000256" key="5">
    <source>
        <dbReference type="ARBA" id="ARBA00022496"/>
    </source>
</evidence>
<comment type="similarity">
    <text evidence="2">Belongs to the ABC transporter superfamily.</text>
</comment>
<dbReference type="Gene3D" id="3.40.50.300">
    <property type="entry name" value="P-loop containing nucleotide triphosphate hydrolases"/>
    <property type="match status" value="1"/>
</dbReference>
<keyword evidence="8" id="KW-0408">Iron</keyword>
<dbReference type="GO" id="GO:0005886">
    <property type="term" value="C:plasma membrane"/>
    <property type="evidence" value="ECO:0007669"/>
    <property type="project" value="UniProtKB-SubCell"/>
</dbReference>
<dbReference type="InterPro" id="IPR003593">
    <property type="entry name" value="AAA+_ATPase"/>
</dbReference>
<keyword evidence="3" id="KW-0813">Transport</keyword>
<keyword evidence="5" id="KW-0410">Iron transport</keyword>
<keyword evidence="10" id="KW-0472">Membrane</keyword>
<keyword evidence="4" id="KW-1003">Cell membrane</keyword>
<dbReference type="SUPFAM" id="SSF52540">
    <property type="entry name" value="P-loop containing nucleoside triphosphate hydrolases"/>
    <property type="match status" value="1"/>
</dbReference>
<evidence type="ECO:0000256" key="2">
    <source>
        <dbReference type="ARBA" id="ARBA00005417"/>
    </source>
</evidence>
<proteinExistence type="inferred from homology"/>